<dbReference type="Proteomes" id="UP000446658">
    <property type="component" value="Unassembled WGS sequence"/>
</dbReference>
<reference evidence="2 3" key="1">
    <citation type="submission" date="2019-11" db="EMBL/GenBank/DDBJ databases">
        <title>Draft genome sequence of Paludibacterium sp. dN18-1.</title>
        <authorList>
            <person name="Im W.-T."/>
        </authorList>
    </citation>
    <scope>NUCLEOTIDE SEQUENCE [LARGE SCALE GENOMIC DNA]</scope>
    <source>
        <strain evidence="3">dN 18-1</strain>
    </source>
</reference>
<evidence type="ECO:0000313" key="3">
    <source>
        <dbReference type="Proteomes" id="UP000446658"/>
    </source>
</evidence>
<accession>A0A844GDA3</accession>
<evidence type="ECO:0000313" key="2">
    <source>
        <dbReference type="EMBL" id="MTD33310.1"/>
    </source>
</evidence>
<organism evidence="2 3">
    <name type="scientific">Paludibacterium denitrificans</name>
    <dbReference type="NCBI Taxonomy" id="2675226"/>
    <lineage>
        <taxon>Bacteria</taxon>
        <taxon>Pseudomonadati</taxon>
        <taxon>Pseudomonadota</taxon>
        <taxon>Betaproteobacteria</taxon>
        <taxon>Neisseriales</taxon>
        <taxon>Chromobacteriaceae</taxon>
        <taxon>Paludibacterium</taxon>
    </lineage>
</organism>
<sequence>MDKSLNTTAHRSLLSRPGQTGRVLALLLLAPGPAWAGGLGLPTPLWWLAGLLLVLASVVLGAALQQRRQQQHIRQTLRLKVSRAEAALLALDEWGQIIAASKGCQPLFGQLPNTLQQTGLPAELISQLLNERLAIGATLSGAVSSAVNPATPMLTVQALAGYGLPEDAAWQLLLLRDISTEHLQQQQDEHLRLALKGARLGMLEFDLDNQRLDCSSLALHNLLGLISAMQPLVV</sequence>
<dbReference type="AlphaFoldDB" id="A0A844GDA3"/>
<keyword evidence="1" id="KW-0812">Transmembrane</keyword>
<keyword evidence="3" id="KW-1185">Reference proteome</keyword>
<evidence type="ECO:0008006" key="4">
    <source>
        <dbReference type="Google" id="ProtNLM"/>
    </source>
</evidence>
<evidence type="ECO:0000256" key="1">
    <source>
        <dbReference type="SAM" id="Phobius"/>
    </source>
</evidence>
<dbReference type="RefSeq" id="WP_230370150.1">
    <property type="nucleotide sequence ID" value="NZ_WLYX01000001.1"/>
</dbReference>
<comment type="caution">
    <text evidence="2">The sequence shown here is derived from an EMBL/GenBank/DDBJ whole genome shotgun (WGS) entry which is preliminary data.</text>
</comment>
<feature type="transmembrane region" description="Helical" evidence="1">
    <location>
        <begin position="46"/>
        <end position="64"/>
    </location>
</feature>
<name>A0A844GDA3_9NEIS</name>
<protein>
    <recommendedName>
        <fullName evidence="4">PAS domain-containing protein</fullName>
    </recommendedName>
</protein>
<dbReference type="EMBL" id="WLYX01000001">
    <property type="protein sequence ID" value="MTD33310.1"/>
    <property type="molecule type" value="Genomic_DNA"/>
</dbReference>
<keyword evidence="1" id="KW-1133">Transmembrane helix</keyword>
<proteinExistence type="predicted"/>
<keyword evidence="1" id="KW-0472">Membrane</keyword>
<gene>
    <name evidence="2" type="ORF">GKE73_09730</name>
</gene>